<evidence type="ECO:0000313" key="8">
    <source>
        <dbReference type="EMBL" id="AGF92863.1"/>
    </source>
</evidence>
<evidence type="ECO:0000256" key="2">
    <source>
        <dbReference type="ARBA" id="ARBA00005262"/>
    </source>
</evidence>
<comment type="similarity">
    <text evidence="2">Belongs to the chromate ion transporter (CHR) (TC 2.A.51) family.</text>
</comment>
<dbReference type="GO" id="GO:0005886">
    <property type="term" value="C:plasma membrane"/>
    <property type="evidence" value="ECO:0007669"/>
    <property type="project" value="UniProtKB-SubCell"/>
</dbReference>
<accession>M1QA71</accession>
<evidence type="ECO:0000256" key="6">
    <source>
        <dbReference type="ARBA" id="ARBA00023136"/>
    </source>
</evidence>
<dbReference type="Pfam" id="PF02417">
    <property type="entry name" value="Chromate_transp"/>
    <property type="match status" value="1"/>
</dbReference>
<keyword evidence="5 7" id="KW-1133">Transmembrane helix</keyword>
<gene>
    <name evidence="8" type="ORF">FLSS-2_0024</name>
</gene>
<protein>
    <submittedName>
        <fullName evidence="8">Chromate transport protein</fullName>
    </submittedName>
</protein>
<keyword evidence="3" id="KW-1003">Cell membrane</keyword>
<organism evidence="8">
    <name type="scientific">uncultured organism</name>
    <dbReference type="NCBI Taxonomy" id="155900"/>
    <lineage>
        <taxon>unclassified sequences</taxon>
        <taxon>environmental samples</taxon>
    </lineage>
</organism>
<reference evidence="8" key="1">
    <citation type="journal article" date="2013" name="Syst. Appl. Microbiol.">
        <title>New insights into the archaeal diversity of a hypersaline microbial mat obtained by a metagenomic approach.</title>
        <authorList>
            <person name="Lopez-Lopez A."/>
            <person name="Richter M."/>
            <person name="Pena A."/>
            <person name="Tamames J."/>
            <person name="Rossello-Mora R."/>
        </authorList>
    </citation>
    <scope>NUCLEOTIDE SEQUENCE</scope>
</reference>
<dbReference type="GO" id="GO:0015109">
    <property type="term" value="F:chromate transmembrane transporter activity"/>
    <property type="evidence" value="ECO:0007669"/>
    <property type="project" value="InterPro"/>
</dbReference>
<name>M1QA71_9ZZZZ</name>
<evidence type="ECO:0000256" key="7">
    <source>
        <dbReference type="SAM" id="Phobius"/>
    </source>
</evidence>
<dbReference type="AlphaFoldDB" id="M1QA71"/>
<dbReference type="PANTHER" id="PTHR43663">
    <property type="entry name" value="CHROMATE TRANSPORT PROTEIN-RELATED"/>
    <property type="match status" value="1"/>
</dbReference>
<dbReference type="EMBL" id="JX684074">
    <property type="protein sequence ID" value="AGF92863.1"/>
    <property type="molecule type" value="Genomic_DNA"/>
</dbReference>
<evidence type="ECO:0000256" key="4">
    <source>
        <dbReference type="ARBA" id="ARBA00022692"/>
    </source>
</evidence>
<proteinExistence type="inferred from homology"/>
<sequence length="176" mass="19234">MLKLLLIFLQVGIFSFGGGYAAIPFIEQLLIVRNEWMAYQEFVEIIAIAQMSPGPIAVNSATFVGYNLEKFLGALVATFGVLLLPSIVSITLARYFERFKKSKYIRGLLKGLRPAVIGLIATAEISIGKTAFVGYSMVPIVKNVAIALIVFVFLDIMDQHPIAAIVLAGVLGMLFY</sequence>
<dbReference type="PANTHER" id="PTHR43663:SF1">
    <property type="entry name" value="CHROMATE TRANSPORTER"/>
    <property type="match status" value="1"/>
</dbReference>
<keyword evidence="4 7" id="KW-0812">Transmembrane</keyword>
<feature type="transmembrane region" description="Helical" evidence="7">
    <location>
        <begin position="71"/>
        <end position="96"/>
    </location>
</feature>
<dbReference type="InterPro" id="IPR052518">
    <property type="entry name" value="CHR_Transporter"/>
</dbReference>
<evidence type="ECO:0000256" key="5">
    <source>
        <dbReference type="ARBA" id="ARBA00022989"/>
    </source>
</evidence>
<evidence type="ECO:0000256" key="3">
    <source>
        <dbReference type="ARBA" id="ARBA00022475"/>
    </source>
</evidence>
<evidence type="ECO:0000256" key="1">
    <source>
        <dbReference type="ARBA" id="ARBA00004651"/>
    </source>
</evidence>
<comment type="subcellular location">
    <subcellularLocation>
        <location evidence="1">Cell membrane</location>
        <topology evidence="1">Multi-pass membrane protein</topology>
    </subcellularLocation>
</comment>
<dbReference type="InterPro" id="IPR003370">
    <property type="entry name" value="Chromate_transpt"/>
</dbReference>
<keyword evidence="6 7" id="KW-0472">Membrane</keyword>